<evidence type="ECO:0000313" key="12">
    <source>
        <dbReference type="Proteomes" id="UP001296873"/>
    </source>
</evidence>
<dbReference type="Gene3D" id="3.30.460.10">
    <property type="entry name" value="Beta Polymerase, domain 2"/>
    <property type="match status" value="1"/>
</dbReference>
<evidence type="ECO:0000256" key="6">
    <source>
        <dbReference type="ARBA" id="ARBA00022741"/>
    </source>
</evidence>
<dbReference type="EMBL" id="NRRL01000030">
    <property type="protein sequence ID" value="MBK1668771.1"/>
    <property type="molecule type" value="Genomic_DNA"/>
</dbReference>
<keyword evidence="4" id="KW-0548">Nucleotidyltransferase</keyword>
<comment type="cofactor">
    <cofactor evidence="1">
        <name>Mg(2+)</name>
        <dbReference type="ChEBI" id="CHEBI:18420"/>
    </cofactor>
</comment>
<dbReference type="PANTHER" id="PTHR46173:SF1">
    <property type="entry name" value="CCA TRNA NUCLEOTIDYLTRANSFERASE 1, MITOCHONDRIAL"/>
    <property type="match status" value="1"/>
</dbReference>
<sequence length="418" mass="46063">MQPAGTIPPQDWMTAPATRAVLDALTADGQTVMFVGGCVRDALIGRPVGDIDIATPDPPETVTALLQRAGLKAVPTGIEHGTVTAVSGHRPFEITTLREDVETYGRHARVAFTDDWTADAARRDFTMNAMFCAPDGTVYDPFGGWDDLVAGRVRFVGKAEDRVQEDYLRLLRFFRFYARYGRGAPDADALRAAERHASQLTTLAAERIHHELLKFLEAANPGPAARVIHDHGILQPVLPEARHAERLRALAAVERELGVIIDPLRRMAAWLDLREAHRLGARLRLSNKQDRHLRQLAAPAETVRADMAPRDLRRPLHRLGRDLVRDLYLLAAAERSAAGERLDAAALAAGLREIEAWQPKRLPVDGGDVKALGVPPGPRIKQLLDALDAWWVDRDFQPGRAACLAELRRRVAAEHPGG</sequence>
<proteinExistence type="inferred from homology"/>
<evidence type="ECO:0000256" key="3">
    <source>
        <dbReference type="ARBA" id="ARBA00022694"/>
    </source>
</evidence>
<evidence type="ECO:0000256" key="8">
    <source>
        <dbReference type="RuleBase" id="RU003953"/>
    </source>
</evidence>
<dbReference type="InterPro" id="IPR043519">
    <property type="entry name" value="NT_sf"/>
</dbReference>
<comment type="similarity">
    <text evidence="8">Belongs to the tRNA nucleotidyltransferase/poly(A) polymerase family.</text>
</comment>
<keyword evidence="5" id="KW-0479">Metal-binding</keyword>
<name>A0ABS1DFL6_9PROT</name>
<dbReference type="CDD" id="cd05398">
    <property type="entry name" value="NT_ClassII-CCAase"/>
    <property type="match status" value="1"/>
</dbReference>
<evidence type="ECO:0008006" key="13">
    <source>
        <dbReference type="Google" id="ProtNLM"/>
    </source>
</evidence>
<dbReference type="Proteomes" id="UP001296873">
    <property type="component" value="Unassembled WGS sequence"/>
</dbReference>
<keyword evidence="12" id="KW-1185">Reference proteome</keyword>
<dbReference type="InterPro" id="IPR002646">
    <property type="entry name" value="PolA_pol_head_dom"/>
</dbReference>
<protein>
    <recommendedName>
        <fullName evidence="13">CCA tRNA nucleotidyltransferase</fullName>
    </recommendedName>
</protein>
<feature type="domain" description="tRNA nucleotidyltransferase/poly(A) polymerase RNA and SrmB- binding" evidence="10">
    <location>
        <begin position="188"/>
        <end position="241"/>
    </location>
</feature>
<keyword evidence="2 8" id="KW-0808">Transferase</keyword>
<dbReference type="Pfam" id="PF12627">
    <property type="entry name" value="PolyA_pol_RNAbd"/>
    <property type="match status" value="1"/>
</dbReference>
<evidence type="ECO:0000256" key="5">
    <source>
        <dbReference type="ARBA" id="ARBA00022723"/>
    </source>
</evidence>
<organism evidence="11 12">
    <name type="scientific">Rhodovibrio sodomensis</name>
    <dbReference type="NCBI Taxonomy" id="1088"/>
    <lineage>
        <taxon>Bacteria</taxon>
        <taxon>Pseudomonadati</taxon>
        <taxon>Pseudomonadota</taxon>
        <taxon>Alphaproteobacteria</taxon>
        <taxon>Rhodospirillales</taxon>
        <taxon>Rhodovibrionaceae</taxon>
        <taxon>Rhodovibrio</taxon>
    </lineage>
</organism>
<reference evidence="11 12" key="1">
    <citation type="journal article" date="2020" name="Microorganisms">
        <title>Osmotic Adaptation and Compatible Solute Biosynthesis of Phototrophic Bacteria as Revealed from Genome Analyses.</title>
        <authorList>
            <person name="Imhoff J.F."/>
            <person name="Rahn T."/>
            <person name="Kunzel S."/>
            <person name="Keller A."/>
            <person name="Neulinger S.C."/>
        </authorList>
    </citation>
    <scope>NUCLEOTIDE SEQUENCE [LARGE SCALE GENOMIC DNA]</scope>
    <source>
        <strain evidence="11 12">DSM 9895</strain>
    </source>
</reference>
<keyword evidence="8" id="KW-0694">RNA-binding</keyword>
<keyword evidence="3" id="KW-0819">tRNA processing</keyword>
<dbReference type="InterPro" id="IPR032828">
    <property type="entry name" value="PolyA_RNA-bd"/>
</dbReference>
<evidence type="ECO:0000256" key="7">
    <source>
        <dbReference type="ARBA" id="ARBA00022842"/>
    </source>
</evidence>
<keyword evidence="7" id="KW-0460">Magnesium</keyword>
<evidence type="ECO:0000256" key="2">
    <source>
        <dbReference type="ARBA" id="ARBA00022679"/>
    </source>
</evidence>
<dbReference type="InterPro" id="IPR050264">
    <property type="entry name" value="Bact_CCA-adding_enz_type3_sf"/>
</dbReference>
<accession>A0ABS1DFL6</accession>
<dbReference type="Pfam" id="PF01743">
    <property type="entry name" value="PolyA_pol"/>
    <property type="match status" value="1"/>
</dbReference>
<feature type="domain" description="Poly A polymerase head" evidence="9">
    <location>
        <begin position="33"/>
        <end position="154"/>
    </location>
</feature>
<evidence type="ECO:0000259" key="9">
    <source>
        <dbReference type="Pfam" id="PF01743"/>
    </source>
</evidence>
<comment type="caution">
    <text evidence="11">The sequence shown here is derived from an EMBL/GenBank/DDBJ whole genome shotgun (WGS) entry which is preliminary data.</text>
</comment>
<evidence type="ECO:0000313" key="11">
    <source>
        <dbReference type="EMBL" id="MBK1668771.1"/>
    </source>
</evidence>
<evidence type="ECO:0000259" key="10">
    <source>
        <dbReference type="Pfam" id="PF12627"/>
    </source>
</evidence>
<evidence type="ECO:0000256" key="1">
    <source>
        <dbReference type="ARBA" id="ARBA00001946"/>
    </source>
</evidence>
<gene>
    <name evidence="11" type="ORF">CKO28_12095</name>
</gene>
<dbReference type="Gene3D" id="1.10.3090.10">
    <property type="entry name" value="cca-adding enzyme, domain 2"/>
    <property type="match status" value="1"/>
</dbReference>
<dbReference type="PANTHER" id="PTHR46173">
    <property type="entry name" value="CCA TRNA NUCLEOTIDYLTRANSFERASE 1, MITOCHONDRIAL"/>
    <property type="match status" value="1"/>
</dbReference>
<evidence type="ECO:0000256" key="4">
    <source>
        <dbReference type="ARBA" id="ARBA00022695"/>
    </source>
</evidence>
<keyword evidence="6" id="KW-0547">Nucleotide-binding</keyword>
<dbReference type="SUPFAM" id="SSF81301">
    <property type="entry name" value="Nucleotidyltransferase"/>
    <property type="match status" value="1"/>
</dbReference>
<dbReference type="SUPFAM" id="SSF81891">
    <property type="entry name" value="Poly A polymerase C-terminal region-like"/>
    <property type="match status" value="1"/>
</dbReference>